<dbReference type="InterPro" id="IPR037523">
    <property type="entry name" value="VOC_core"/>
</dbReference>
<dbReference type="CDD" id="cd06587">
    <property type="entry name" value="VOC"/>
    <property type="match status" value="1"/>
</dbReference>
<dbReference type="SUPFAM" id="SSF54593">
    <property type="entry name" value="Glyoxalase/Bleomycin resistance protein/Dihydroxybiphenyl dioxygenase"/>
    <property type="match status" value="1"/>
</dbReference>
<evidence type="ECO:0000259" key="1">
    <source>
        <dbReference type="PROSITE" id="PS51819"/>
    </source>
</evidence>
<keyword evidence="2" id="KW-0560">Oxidoreductase</keyword>
<dbReference type="Gene3D" id="3.10.180.10">
    <property type="entry name" value="2,3-Dihydroxybiphenyl 1,2-Dioxygenase, domain 1"/>
    <property type="match status" value="1"/>
</dbReference>
<dbReference type="OrthoDB" id="4725692at2"/>
<dbReference type="Proteomes" id="UP000022835">
    <property type="component" value="Unassembled WGS sequence"/>
</dbReference>
<evidence type="ECO:0000313" key="3">
    <source>
        <dbReference type="Proteomes" id="UP000022835"/>
    </source>
</evidence>
<keyword evidence="2" id="KW-0223">Dioxygenase</keyword>
<evidence type="ECO:0000313" key="2">
    <source>
        <dbReference type="EMBL" id="KDE99942.1"/>
    </source>
</evidence>
<gene>
    <name evidence="2" type="ORF">Y900_013605</name>
</gene>
<comment type="caution">
    <text evidence="2">The sequence shown here is derived from an EMBL/GenBank/DDBJ whole genome shotgun (WGS) entry which is preliminary data.</text>
</comment>
<dbReference type="STRING" id="1440774.Y900_013605"/>
<dbReference type="Pfam" id="PF00903">
    <property type="entry name" value="Glyoxalase"/>
    <property type="match status" value="1"/>
</dbReference>
<dbReference type="AlphaFoldDB" id="A0A064CMA4"/>
<name>A0A064CMA4_9MYCO</name>
<proteinExistence type="predicted"/>
<accession>A0A064CMA4</accession>
<dbReference type="EMBL" id="JALN02000001">
    <property type="protein sequence ID" value="KDE99942.1"/>
    <property type="molecule type" value="Genomic_DNA"/>
</dbReference>
<dbReference type="PROSITE" id="PS51819">
    <property type="entry name" value="VOC"/>
    <property type="match status" value="1"/>
</dbReference>
<dbReference type="InterPro" id="IPR029068">
    <property type="entry name" value="Glyas_Bleomycin-R_OHBP_Dase"/>
</dbReference>
<dbReference type="InterPro" id="IPR004360">
    <property type="entry name" value="Glyas_Fos-R_dOase_dom"/>
</dbReference>
<protein>
    <submittedName>
        <fullName evidence="2">Extradiol dioxygenase</fullName>
    </submittedName>
</protein>
<reference evidence="2" key="1">
    <citation type="submission" date="2014-05" db="EMBL/GenBank/DDBJ databases">
        <title>Genome sequence of Mycobacterium aromaticivorans strain JS19b1T (= DSM 45407T).</title>
        <authorList>
            <person name="Kwak Y."/>
            <person name="Park G.-S."/>
            <person name="Li Q.X."/>
            <person name="Lee S.-E."/>
            <person name="Shin J.-H."/>
        </authorList>
    </citation>
    <scope>NUCLEOTIDE SEQUENCE [LARGE SCALE GENOMIC DNA]</scope>
    <source>
        <strain evidence="2">JS19b1</strain>
    </source>
</reference>
<keyword evidence="3" id="KW-1185">Reference proteome</keyword>
<sequence>MAVELLAPSVEIGMVTTDLAPMVEFYENFLGLPFQLDLDFPGGTMKRYLIGDNTLKLVTYDQPPPAALTPGGGRAQTGVRYISLVVTNVTEVAAQVTAAGYEIVEPLTEFTALPGIGWFFVADPDGNWVELAGPI</sequence>
<dbReference type="GO" id="GO:0051213">
    <property type="term" value="F:dioxygenase activity"/>
    <property type="evidence" value="ECO:0007669"/>
    <property type="project" value="UniProtKB-KW"/>
</dbReference>
<feature type="domain" description="VOC" evidence="1">
    <location>
        <begin position="8"/>
        <end position="134"/>
    </location>
</feature>
<organism evidence="2 3">
    <name type="scientific">Mycolicibacterium aromaticivorans JS19b1 = JCM 16368</name>
    <dbReference type="NCBI Taxonomy" id="1440774"/>
    <lineage>
        <taxon>Bacteria</taxon>
        <taxon>Bacillati</taxon>
        <taxon>Actinomycetota</taxon>
        <taxon>Actinomycetes</taxon>
        <taxon>Mycobacteriales</taxon>
        <taxon>Mycobacteriaceae</taxon>
        <taxon>Mycolicibacterium</taxon>
    </lineage>
</organism>
<dbReference type="eggNOG" id="COG0346">
    <property type="taxonomic scope" value="Bacteria"/>
</dbReference>
<dbReference type="RefSeq" id="WP_036342343.1">
    <property type="nucleotide sequence ID" value="NZ_JALN02000001.1"/>
</dbReference>